<dbReference type="GO" id="GO:0005576">
    <property type="term" value="C:extracellular region"/>
    <property type="evidence" value="ECO:0007669"/>
    <property type="project" value="UniProtKB-SubCell"/>
</dbReference>
<keyword evidence="5 9" id="KW-0378">Hydrolase</keyword>
<evidence type="ECO:0000256" key="6">
    <source>
        <dbReference type="ARBA" id="ARBA00023180"/>
    </source>
</evidence>
<evidence type="ECO:0000256" key="5">
    <source>
        <dbReference type="ARBA" id="ARBA00022801"/>
    </source>
</evidence>
<evidence type="ECO:0000256" key="3">
    <source>
        <dbReference type="ARBA" id="ARBA00022525"/>
    </source>
</evidence>
<evidence type="ECO:0000313" key="12">
    <source>
        <dbReference type="Proteomes" id="UP000754883"/>
    </source>
</evidence>
<dbReference type="Pfam" id="PF00295">
    <property type="entry name" value="Glyco_hydro_28"/>
    <property type="match status" value="1"/>
</dbReference>
<accession>A0A9N9XVC0</accession>
<keyword evidence="6" id="KW-0325">Glycoprotein</keyword>
<dbReference type="OrthoDB" id="187139at2759"/>
<evidence type="ECO:0000256" key="8">
    <source>
        <dbReference type="ARBA" id="ARBA00023316"/>
    </source>
</evidence>
<keyword evidence="4 10" id="KW-0732">Signal</keyword>
<gene>
    <name evidence="11" type="ORF">CBYS24578_00015567</name>
</gene>
<dbReference type="SUPFAM" id="SSF51126">
    <property type="entry name" value="Pectin lyase-like"/>
    <property type="match status" value="1"/>
</dbReference>
<comment type="caution">
    <text evidence="11">The sequence shown here is derived from an EMBL/GenBank/DDBJ whole genome shotgun (WGS) entry which is preliminary data.</text>
</comment>
<dbReference type="InterPro" id="IPR012334">
    <property type="entry name" value="Pectin_lyas_fold"/>
</dbReference>
<evidence type="ECO:0000256" key="10">
    <source>
        <dbReference type="SAM" id="SignalP"/>
    </source>
</evidence>
<evidence type="ECO:0000256" key="9">
    <source>
        <dbReference type="RuleBase" id="RU361169"/>
    </source>
</evidence>
<dbReference type="GO" id="GO:0004650">
    <property type="term" value="F:polygalacturonase activity"/>
    <property type="evidence" value="ECO:0007669"/>
    <property type="project" value="InterPro"/>
</dbReference>
<comment type="similarity">
    <text evidence="2 9">Belongs to the glycosyl hydrolase 28 family.</text>
</comment>
<evidence type="ECO:0000313" key="11">
    <source>
        <dbReference type="EMBL" id="CAG9975191.1"/>
    </source>
</evidence>
<evidence type="ECO:0000256" key="2">
    <source>
        <dbReference type="ARBA" id="ARBA00008834"/>
    </source>
</evidence>
<protein>
    <submittedName>
        <fullName evidence="11">Uncharacterized protein</fullName>
    </submittedName>
</protein>
<keyword evidence="12" id="KW-1185">Reference proteome</keyword>
<evidence type="ECO:0000256" key="7">
    <source>
        <dbReference type="ARBA" id="ARBA00023295"/>
    </source>
</evidence>
<dbReference type="GO" id="GO:0005975">
    <property type="term" value="P:carbohydrate metabolic process"/>
    <property type="evidence" value="ECO:0007669"/>
    <property type="project" value="InterPro"/>
</dbReference>
<keyword evidence="8" id="KW-0961">Cell wall biogenesis/degradation</keyword>
<dbReference type="EMBL" id="CABFNO020001255">
    <property type="protein sequence ID" value="CAG9975191.1"/>
    <property type="molecule type" value="Genomic_DNA"/>
</dbReference>
<evidence type="ECO:0000256" key="1">
    <source>
        <dbReference type="ARBA" id="ARBA00004613"/>
    </source>
</evidence>
<dbReference type="PANTHER" id="PTHR31736">
    <property type="match status" value="1"/>
</dbReference>
<dbReference type="PANTHER" id="PTHR31736:SF8">
    <property type="entry name" value="PUTATIVE (AFU_ORTHOLOGUE AFUA_7G06410)-RELATED"/>
    <property type="match status" value="1"/>
</dbReference>
<proteinExistence type="inferred from homology"/>
<keyword evidence="7 9" id="KW-0326">Glycosidase</keyword>
<dbReference type="Gene3D" id="2.160.20.10">
    <property type="entry name" value="Single-stranded right-handed beta-helix, Pectin lyase-like"/>
    <property type="match status" value="1"/>
</dbReference>
<dbReference type="GO" id="GO:0071555">
    <property type="term" value="P:cell wall organization"/>
    <property type="evidence" value="ECO:0007669"/>
    <property type="project" value="UniProtKB-KW"/>
</dbReference>
<dbReference type="Proteomes" id="UP000754883">
    <property type="component" value="Unassembled WGS sequence"/>
</dbReference>
<evidence type="ECO:0000256" key="4">
    <source>
        <dbReference type="ARBA" id="ARBA00022729"/>
    </source>
</evidence>
<organism evidence="11 12">
    <name type="scientific">Clonostachys byssicola</name>
    <dbReference type="NCBI Taxonomy" id="160290"/>
    <lineage>
        <taxon>Eukaryota</taxon>
        <taxon>Fungi</taxon>
        <taxon>Dikarya</taxon>
        <taxon>Ascomycota</taxon>
        <taxon>Pezizomycotina</taxon>
        <taxon>Sordariomycetes</taxon>
        <taxon>Hypocreomycetidae</taxon>
        <taxon>Hypocreales</taxon>
        <taxon>Bionectriaceae</taxon>
        <taxon>Clonostachys</taxon>
    </lineage>
</organism>
<keyword evidence="3" id="KW-0964">Secreted</keyword>
<reference evidence="11" key="1">
    <citation type="submission" date="2021-10" db="EMBL/GenBank/DDBJ databases">
        <authorList>
            <person name="Piombo E."/>
        </authorList>
    </citation>
    <scope>NUCLEOTIDE SEQUENCE</scope>
</reference>
<dbReference type="InterPro" id="IPR000743">
    <property type="entry name" value="Glyco_hydro_28"/>
</dbReference>
<feature type="signal peptide" evidence="10">
    <location>
        <begin position="1"/>
        <end position="15"/>
    </location>
</feature>
<sequence>MKLSLLLGLLPLALALDNQALAPVLEPRAVKQSNFDNQTYWEVLAKSQGRSLCFLRTGYGKEDDALKISDALNKKCRKKGMVVFPDKVYHMKSNITTMKLDDVHIHQKGRLRWSTDIDYWLSVSMPIGFQNQSTVWYFGGDKVVWDGYGHGTLDGNGQVWYDWAAGRGNLPHRPMMINFNKFTNSIVRGMRFVQSQMWTMTTTHSKNLVFDNIFVNNTSNSKHSTLNTDGIDTIWSDNITLSRWDVTSGDDNIALKGNSSNIRVLDSIFRGGQGLAIGSLGQYKGQYEHIENFYARNITMLGTKYVIYLKTWPGVQDGYPPNGGGGGLGHGKNIVVEDVTIDTGRGTPFWFQQCEQYQGNQGKDCDSSKFTFSDIYFKNVKGTMRNDGAEKAAYLRCSLAGGCKNVTIENFGVTLKDDKAVLDRFLCSNVKDTHGFKCQDITS</sequence>
<comment type="subcellular location">
    <subcellularLocation>
        <location evidence="1">Secreted</location>
    </subcellularLocation>
</comment>
<feature type="chain" id="PRO_5040189548" evidence="10">
    <location>
        <begin position="16"/>
        <end position="443"/>
    </location>
</feature>
<name>A0A9N9XVC0_9HYPO</name>
<dbReference type="AlphaFoldDB" id="A0A9N9XVC0"/>
<dbReference type="InterPro" id="IPR011050">
    <property type="entry name" value="Pectin_lyase_fold/virulence"/>
</dbReference>